<feature type="compositionally biased region" description="Basic and acidic residues" evidence="4">
    <location>
        <begin position="329"/>
        <end position="343"/>
    </location>
</feature>
<gene>
    <name evidence="5" type="ORF">RHTO0S_08e05292g</name>
</gene>
<accession>A0A061B2R6</accession>
<organism evidence="5">
    <name type="scientific">Rhodotorula toruloides</name>
    <name type="common">Yeast</name>
    <name type="synonym">Rhodosporidium toruloides</name>
    <dbReference type="NCBI Taxonomy" id="5286"/>
    <lineage>
        <taxon>Eukaryota</taxon>
        <taxon>Fungi</taxon>
        <taxon>Dikarya</taxon>
        <taxon>Basidiomycota</taxon>
        <taxon>Pucciniomycotina</taxon>
        <taxon>Microbotryomycetes</taxon>
        <taxon>Sporidiobolales</taxon>
        <taxon>Sporidiobolaceae</taxon>
        <taxon>Rhodotorula</taxon>
    </lineage>
</organism>
<evidence type="ECO:0000256" key="4">
    <source>
        <dbReference type="SAM" id="MobiDB-lite"/>
    </source>
</evidence>
<keyword evidence="3" id="KW-0539">Nucleus</keyword>
<evidence type="ECO:0000256" key="3">
    <source>
        <dbReference type="ARBA" id="ARBA00023242"/>
    </source>
</evidence>
<proteinExistence type="inferred from homology"/>
<feature type="compositionally biased region" description="Low complexity" evidence="4">
    <location>
        <begin position="381"/>
        <end position="397"/>
    </location>
</feature>
<comment type="subcellular location">
    <subcellularLocation>
        <location evidence="1">Nucleus</location>
    </subcellularLocation>
</comment>
<dbReference type="PANTHER" id="PTHR12940:SF0">
    <property type="entry name" value="SPLICING FACTOR ESS-2 HOMOLOG"/>
    <property type="match status" value="1"/>
</dbReference>
<dbReference type="AlphaFoldDB" id="A0A061B2R6"/>
<comment type="similarity">
    <text evidence="2">Belongs to the ESS2 family.</text>
</comment>
<sequence length="652" mass="71448">MERPYSHTDPSPPRTGEWDTPTNRRLTRSDWTATSSVPTRGGGSRAGELVRASDVKPVLSNLKQEVLPEDEYIEHLSAIIKRDFFPHLQTLETRNEVLAALESEDLERIEDSVRRMREERAYGRTPTPRRRARDATPGRTPFSSADPSATPTFFDQTPLTTSSTPAARPSSSRGAPAPPRIDPSLSLDAFQSRYTSEDNSSFQDLLVVDNEQRRDKHAWAWHAEKKANVKAVRGRQARERLVDVTKRMIESSGDGTVRLLDGPAGKPGEKRLLVDEGVEVGTSERLMIKGRDEKERLLITDRKGTTELSIKGKAREVVDERAKQFVDWDKPTVEEDEANKPIPEDELQVQTSAWPFKNRNSLMFPPDADRNNPSSLPPDAPIASSSASPSHSANAQPVLVGEPKGIRHHATRMAELERGRRSGASDASSDISASPSRSRIGAAIAGTPYPAPPASQTPRVSGFSFVDALPSHSSSSLPAQALQELMTWGTIEATPVTLRTSGDDMSVGPFRVREADRREELAHKMARKAKRSLAGSGREGVAAGAGGGGSTSLRRSAIEASVRGGATPGGATPRRSTTDLSPAARSLLGRTKPGKALEGGLAREKQWSEDEERRRLERARQRAREVESRDRLRRERWTPSPAVSLGFDPDLP</sequence>
<feature type="compositionally biased region" description="Basic and acidic residues" evidence="4">
    <location>
        <begin position="601"/>
        <end position="637"/>
    </location>
</feature>
<feature type="compositionally biased region" description="Low complexity" evidence="4">
    <location>
        <begin position="422"/>
        <end position="440"/>
    </location>
</feature>
<dbReference type="InterPro" id="IPR019148">
    <property type="entry name" value="Nuclear_protein_DGCR14_ESS-2"/>
</dbReference>
<name>A0A061B2R6_RHOTO</name>
<feature type="region of interest" description="Disordered" evidence="4">
    <location>
        <begin position="329"/>
        <end position="458"/>
    </location>
</feature>
<feature type="region of interest" description="Disordered" evidence="4">
    <location>
        <begin position="518"/>
        <end position="652"/>
    </location>
</feature>
<feature type="region of interest" description="Disordered" evidence="4">
    <location>
        <begin position="1"/>
        <end position="49"/>
    </location>
</feature>
<dbReference type="GO" id="GO:0071013">
    <property type="term" value="C:catalytic step 2 spliceosome"/>
    <property type="evidence" value="ECO:0007669"/>
    <property type="project" value="TreeGrafter"/>
</dbReference>
<dbReference type="Pfam" id="PF09751">
    <property type="entry name" value="Es2"/>
    <property type="match status" value="1"/>
</dbReference>
<feature type="compositionally biased region" description="Polar residues" evidence="4">
    <location>
        <begin position="142"/>
        <end position="155"/>
    </location>
</feature>
<feature type="compositionally biased region" description="Polar residues" evidence="4">
    <location>
        <begin position="348"/>
        <end position="361"/>
    </location>
</feature>
<evidence type="ECO:0000313" key="5">
    <source>
        <dbReference type="EMBL" id="CDR43756.1"/>
    </source>
</evidence>
<protein>
    <submittedName>
        <fullName evidence="5">RHTO0S08e05292g1_1</fullName>
    </submittedName>
</protein>
<dbReference type="EMBL" id="LK052943">
    <property type="protein sequence ID" value="CDR43756.1"/>
    <property type="molecule type" value="Genomic_DNA"/>
</dbReference>
<evidence type="ECO:0000256" key="2">
    <source>
        <dbReference type="ARBA" id="ARBA00009072"/>
    </source>
</evidence>
<feature type="compositionally biased region" description="Polar residues" evidence="4">
    <location>
        <begin position="20"/>
        <end position="38"/>
    </location>
</feature>
<reference evidence="5" key="1">
    <citation type="journal article" date="2014" name="Genome Announc.">
        <title>Draft genome sequence of Rhodosporidium toruloides CECT1137, an oleaginous yeast of biotechnological interest.</title>
        <authorList>
            <person name="Morin N."/>
            <person name="Calcas X."/>
            <person name="Devillers H."/>
            <person name="Durrens P."/>
            <person name="Sherman D.J."/>
            <person name="Nicaud J.-M."/>
            <person name="Neuveglise C."/>
        </authorList>
    </citation>
    <scope>NUCLEOTIDE SEQUENCE</scope>
    <source>
        <strain evidence="5">CECT1137</strain>
    </source>
</reference>
<dbReference type="PANTHER" id="PTHR12940">
    <property type="entry name" value="ES-2 PROTEIN - RELATED"/>
    <property type="match status" value="1"/>
</dbReference>
<dbReference type="OrthoDB" id="19679at2759"/>
<evidence type="ECO:0000256" key="1">
    <source>
        <dbReference type="ARBA" id="ARBA00004123"/>
    </source>
</evidence>
<feature type="region of interest" description="Disordered" evidence="4">
    <location>
        <begin position="117"/>
        <end position="185"/>
    </location>
</feature>
<feature type="compositionally biased region" description="Low complexity" evidence="4">
    <location>
        <begin position="157"/>
        <end position="175"/>
    </location>
</feature>